<proteinExistence type="predicted"/>
<dbReference type="Proteomes" id="UP000735592">
    <property type="component" value="Unassembled WGS sequence"/>
</dbReference>
<protein>
    <submittedName>
        <fullName evidence="1">Uncharacterized protein</fullName>
    </submittedName>
</protein>
<gene>
    <name evidence="1" type="ORF">GM655_21075</name>
</gene>
<reference evidence="1 2" key="1">
    <citation type="submission" date="2019-11" db="EMBL/GenBank/DDBJ databases">
        <title>Type strains purchased from KCTC, JCM and DSMZ.</title>
        <authorList>
            <person name="Lu H."/>
        </authorList>
    </citation>
    <scope>NUCLEOTIDE SEQUENCE [LARGE SCALE GENOMIC DNA]</scope>
    <source>
        <strain evidence="1 2">DSM 103461</strain>
    </source>
</reference>
<name>A0ABW9SYF2_9BURK</name>
<organism evidence="1 2">
    <name type="scientific">Pseudoduganella danionis</name>
    <dbReference type="NCBI Taxonomy" id="1890295"/>
    <lineage>
        <taxon>Bacteria</taxon>
        <taxon>Pseudomonadati</taxon>
        <taxon>Pseudomonadota</taxon>
        <taxon>Betaproteobacteria</taxon>
        <taxon>Burkholderiales</taxon>
        <taxon>Oxalobacteraceae</taxon>
        <taxon>Telluria group</taxon>
        <taxon>Pseudoduganella</taxon>
    </lineage>
</organism>
<dbReference type="EMBL" id="WNKW01000009">
    <property type="protein sequence ID" value="MTW35294.1"/>
    <property type="molecule type" value="Genomic_DNA"/>
</dbReference>
<comment type="caution">
    <text evidence="1">The sequence shown here is derived from an EMBL/GenBank/DDBJ whole genome shotgun (WGS) entry which is preliminary data.</text>
</comment>
<evidence type="ECO:0000313" key="1">
    <source>
        <dbReference type="EMBL" id="MTW35294.1"/>
    </source>
</evidence>
<sequence length="166" mass="19071">MIDNSAYKLAQQAKDHSDWMSNFEEKRRNEIDQYQKEKSFTDEILALKNRNQELENLLSRPLKQIAQEHPAFKNNYEALINAYKEVQDEILAGWILSQKAYKETAMQVGIEAGKTPEEIKEMAKKNEDVVLNNQSEIDQGNNASTSKILTENLSAIIANRKKNQGK</sequence>
<evidence type="ECO:0000313" key="2">
    <source>
        <dbReference type="Proteomes" id="UP000735592"/>
    </source>
</evidence>
<dbReference type="RefSeq" id="WP_155436634.1">
    <property type="nucleotide sequence ID" value="NZ_JBHLXK010000008.1"/>
</dbReference>
<accession>A0ABW9SYF2</accession>
<keyword evidence="2" id="KW-1185">Reference proteome</keyword>